<dbReference type="GO" id="GO:0016787">
    <property type="term" value="F:hydrolase activity"/>
    <property type="evidence" value="ECO:0007669"/>
    <property type="project" value="UniProtKB-KW"/>
</dbReference>
<keyword evidence="3" id="KW-1185">Reference proteome</keyword>
<dbReference type="InterPro" id="IPR050471">
    <property type="entry name" value="AB_hydrolase"/>
</dbReference>
<dbReference type="InterPro" id="IPR029058">
    <property type="entry name" value="AB_hydrolase_fold"/>
</dbReference>
<dbReference type="SUPFAM" id="SSF53474">
    <property type="entry name" value="alpha/beta-Hydrolases"/>
    <property type="match status" value="1"/>
</dbReference>
<evidence type="ECO:0000313" key="2">
    <source>
        <dbReference type="EMBL" id="GAA1832765.1"/>
    </source>
</evidence>
<evidence type="ECO:0000313" key="3">
    <source>
        <dbReference type="Proteomes" id="UP001500218"/>
    </source>
</evidence>
<gene>
    <name evidence="2" type="ORF">GCM10009682_59060</name>
</gene>
<comment type="caution">
    <text evidence="2">The sequence shown here is derived from an EMBL/GenBank/DDBJ whole genome shotgun (WGS) entry which is preliminary data.</text>
</comment>
<dbReference type="Proteomes" id="UP001500218">
    <property type="component" value="Unassembled WGS sequence"/>
</dbReference>
<feature type="domain" description="AB hydrolase-1" evidence="1">
    <location>
        <begin position="30"/>
        <end position="279"/>
    </location>
</feature>
<accession>A0ABP4YW69</accession>
<dbReference type="Pfam" id="PF00561">
    <property type="entry name" value="Abhydrolase_1"/>
    <property type="match status" value="1"/>
</dbReference>
<reference evidence="3" key="1">
    <citation type="journal article" date="2019" name="Int. J. Syst. Evol. Microbiol.">
        <title>The Global Catalogue of Microorganisms (GCM) 10K type strain sequencing project: providing services to taxonomists for standard genome sequencing and annotation.</title>
        <authorList>
            <consortium name="The Broad Institute Genomics Platform"/>
            <consortium name="The Broad Institute Genome Sequencing Center for Infectious Disease"/>
            <person name="Wu L."/>
            <person name="Ma J."/>
        </authorList>
    </citation>
    <scope>NUCLEOTIDE SEQUENCE [LARGE SCALE GENOMIC DNA]</scope>
    <source>
        <strain evidence="3">JCM 13250</strain>
    </source>
</reference>
<dbReference type="Gene3D" id="3.40.50.1820">
    <property type="entry name" value="alpha/beta hydrolase"/>
    <property type="match status" value="1"/>
</dbReference>
<protein>
    <submittedName>
        <fullName evidence="2">Alpha/beta hydrolase</fullName>
    </submittedName>
</protein>
<sequence>MVMSSGDDASLTLPDGRIVEIFDGGDPSGPPIIHQPGTPNTRIMGRLWHPAAVAAGVRLISVNRPGYGGSTPVVGRPSLSAAGRDIAALATLLNLEEYAVVGASGGGPFSVATAAVDPQRVRAVGVIAGAGPWRELADPSVEPEERACLARLDDGDLVGARAGMRHLVENVWQAGLRREPDDSARLDAWLGDDPRAGDEAYRALMAEAMRAVLEGTEGAVYDGLAHGGGWDFDLGAVRAPTLLWYGDADEACPVAYGRWYADGIPTAELVIFPGEDHLTIGDTHRSDMLAALVTAWR</sequence>
<name>A0ABP4YW69_9ACTN</name>
<dbReference type="PANTHER" id="PTHR43433">
    <property type="entry name" value="HYDROLASE, ALPHA/BETA FOLD FAMILY PROTEIN"/>
    <property type="match status" value="1"/>
</dbReference>
<proteinExistence type="predicted"/>
<organism evidence="2 3">
    <name type="scientific">Luedemannella flava</name>
    <dbReference type="NCBI Taxonomy" id="349316"/>
    <lineage>
        <taxon>Bacteria</taxon>
        <taxon>Bacillati</taxon>
        <taxon>Actinomycetota</taxon>
        <taxon>Actinomycetes</taxon>
        <taxon>Micromonosporales</taxon>
        <taxon>Micromonosporaceae</taxon>
        <taxon>Luedemannella</taxon>
    </lineage>
</organism>
<dbReference type="EMBL" id="BAAALT010000275">
    <property type="protein sequence ID" value="GAA1832765.1"/>
    <property type="molecule type" value="Genomic_DNA"/>
</dbReference>
<keyword evidence="2" id="KW-0378">Hydrolase</keyword>
<dbReference type="PANTHER" id="PTHR43433:SF10">
    <property type="entry name" value="AB HYDROLASE-1 DOMAIN-CONTAINING PROTEIN"/>
    <property type="match status" value="1"/>
</dbReference>
<dbReference type="InterPro" id="IPR000073">
    <property type="entry name" value="AB_hydrolase_1"/>
</dbReference>
<evidence type="ECO:0000259" key="1">
    <source>
        <dbReference type="Pfam" id="PF00561"/>
    </source>
</evidence>